<dbReference type="Proteomes" id="UP000234323">
    <property type="component" value="Unassembled WGS sequence"/>
</dbReference>
<protein>
    <submittedName>
        <fullName evidence="1">Uncharacterized protein</fullName>
    </submittedName>
</protein>
<organism evidence="1 2">
    <name type="scientific">Rhizophagus irregularis</name>
    <dbReference type="NCBI Taxonomy" id="588596"/>
    <lineage>
        <taxon>Eukaryota</taxon>
        <taxon>Fungi</taxon>
        <taxon>Fungi incertae sedis</taxon>
        <taxon>Mucoromycota</taxon>
        <taxon>Glomeromycotina</taxon>
        <taxon>Glomeromycetes</taxon>
        <taxon>Glomerales</taxon>
        <taxon>Glomeraceae</taxon>
        <taxon>Rhizophagus</taxon>
    </lineage>
</organism>
<comment type="caution">
    <text evidence="1">The sequence shown here is derived from an EMBL/GenBank/DDBJ whole genome shotgun (WGS) entry which is preliminary data.</text>
</comment>
<evidence type="ECO:0000313" key="2">
    <source>
        <dbReference type="Proteomes" id="UP000234323"/>
    </source>
</evidence>
<dbReference type="EMBL" id="LLXI01001359">
    <property type="protein sequence ID" value="PKY53286.1"/>
    <property type="molecule type" value="Genomic_DNA"/>
</dbReference>
<sequence length="329" mass="38574">MCSFPRADGNYIPPYGFSSFSPDDYVFNSEPFESTSPINDTLIEDNVSSNTSFPLISTSSIVDNSFLVSFEKFHVTKVKESGFKTIYDFKSFFFEIIYQLPDTNEIHLKMHTNVNYPNSLPFHELGITYSSTYHARDAKLILQLEQQQQRFERSCKPISFSFSSFTICEVAKRSISERLDEFKKKAYDFESVRAAKNGISVKKLRLCDIQKQSLTDINDAFHEHMSEFRKCARRTTAPLHPKWLVEEMKEFMDRFPIACQHMKADLLQDSYNVDFSTTSDDAKEIKTRHNKRTVTNNYNLDFSYSKPDEKRQRHHDKRIFDPHNAFKYF</sequence>
<dbReference type="VEuPathDB" id="FungiDB:RhiirA1_534613"/>
<reference evidence="1 2" key="1">
    <citation type="submission" date="2015-10" db="EMBL/GenBank/DDBJ databases">
        <title>Genome analyses suggest a sexual origin of heterokaryosis in a supposedly ancient asexual fungus.</title>
        <authorList>
            <person name="Ropars J."/>
            <person name="Sedzielewska K."/>
            <person name="Noel J."/>
            <person name="Charron P."/>
            <person name="Farinelli L."/>
            <person name="Marton T."/>
            <person name="Kruger M."/>
            <person name="Pelin A."/>
            <person name="Brachmann A."/>
            <person name="Corradi N."/>
        </authorList>
    </citation>
    <scope>NUCLEOTIDE SEQUENCE [LARGE SCALE GENOMIC DNA]</scope>
    <source>
        <strain evidence="1 2">A4</strain>
    </source>
</reference>
<dbReference type="AlphaFoldDB" id="A0A2I1H327"/>
<keyword evidence="2" id="KW-1185">Reference proteome</keyword>
<proteinExistence type="predicted"/>
<dbReference type="VEuPathDB" id="FungiDB:FUN_009742"/>
<dbReference type="VEuPathDB" id="FungiDB:RhiirFUN_021572"/>
<evidence type="ECO:0000313" key="1">
    <source>
        <dbReference type="EMBL" id="PKY53286.1"/>
    </source>
</evidence>
<accession>A0A2I1H327</accession>
<name>A0A2I1H327_9GLOM</name>
<gene>
    <name evidence="1" type="ORF">RhiirA4_547579</name>
</gene>